<feature type="compositionally biased region" description="Acidic residues" evidence="1">
    <location>
        <begin position="126"/>
        <end position="136"/>
    </location>
</feature>
<evidence type="ECO:0000256" key="1">
    <source>
        <dbReference type="SAM" id="MobiDB-lite"/>
    </source>
</evidence>
<feature type="region of interest" description="Disordered" evidence="1">
    <location>
        <begin position="126"/>
        <end position="148"/>
    </location>
</feature>
<feature type="compositionally biased region" description="Basic and acidic residues" evidence="1">
    <location>
        <begin position="137"/>
        <end position="148"/>
    </location>
</feature>
<feature type="region of interest" description="Disordered" evidence="1">
    <location>
        <begin position="1"/>
        <end position="38"/>
    </location>
</feature>
<organism evidence="2">
    <name type="scientific">viral metagenome</name>
    <dbReference type="NCBI Taxonomy" id="1070528"/>
    <lineage>
        <taxon>unclassified sequences</taxon>
        <taxon>metagenomes</taxon>
        <taxon>organismal metagenomes</taxon>
    </lineage>
</organism>
<accession>A0A6C0C132</accession>
<dbReference type="AlphaFoldDB" id="A0A6C0C132"/>
<sequence length="148" mass="16877">MSSALARARNRRGGTQETIQKPPTPPPSPSSNNQRPNTINDIFNTIKIRLDGLEENQKDMAGNSSFSEELISEYEARFETILNEITQMKDVIMKLQTFTMEVNKSLYDDRINILSNDADIEQIEEISEENESSDETEPIHTEELKKSI</sequence>
<evidence type="ECO:0000313" key="2">
    <source>
        <dbReference type="EMBL" id="QHS98327.1"/>
    </source>
</evidence>
<proteinExistence type="predicted"/>
<dbReference type="EMBL" id="MN739314">
    <property type="protein sequence ID" value="QHS98327.1"/>
    <property type="molecule type" value="Genomic_DNA"/>
</dbReference>
<protein>
    <submittedName>
        <fullName evidence="2">Uncharacterized protein</fullName>
    </submittedName>
</protein>
<name>A0A6C0C132_9ZZZZ</name>
<reference evidence="2" key="1">
    <citation type="journal article" date="2020" name="Nature">
        <title>Giant virus diversity and host interactions through global metagenomics.</title>
        <authorList>
            <person name="Schulz F."/>
            <person name="Roux S."/>
            <person name="Paez-Espino D."/>
            <person name="Jungbluth S."/>
            <person name="Walsh D.A."/>
            <person name="Denef V.J."/>
            <person name="McMahon K.D."/>
            <person name="Konstantinidis K.T."/>
            <person name="Eloe-Fadrosh E.A."/>
            <person name="Kyrpides N.C."/>
            <person name="Woyke T."/>
        </authorList>
    </citation>
    <scope>NUCLEOTIDE SEQUENCE</scope>
    <source>
        <strain evidence="2">GVMAG-M-3300020182-84</strain>
    </source>
</reference>